<evidence type="ECO:0000256" key="1">
    <source>
        <dbReference type="PROSITE-ProRule" id="PRU00221"/>
    </source>
</evidence>
<dbReference type="PANTHER" id="PTHR44099:SF4">
    <property type="entry name" value="RABCONNECTIN-3B, ISOFORM A"/>
    <property type="match status" value="1"/>
</dbReference>
<dbReference type="SUPFAM" id="SSF50978">
    <property type="entry name" value="WD40 repeat-like"/>
    <property type="match status" value="1"/>
</dbReference>
<evidence type="ECO:0000313" key="3">
    <source>
        <dbReference type="Proteomes" id="UP001196413"/>
    </source>
</evidence>
<sequence length="234" mass="25885">MASSGGGVGGGESAPTTASRGLVVPLVIWGSKPPDNKITTVRFLSDTTTVVTGAQNGHIITWKCSDDAVTPSQLMIGHDASISAISPTCDLISSTRFITASCDGHMCLWDLEDGRCLDSISTPMVHRFMQPYTYKSSRHTRSTRLFCVGDYSDIVVMDPNDLTVVFNLSSRVEPDWICSYDIVRRTNKLEQCIGVSMAGMIKIWSLVELEKRVWRIPLPYFLLCDQKRPFLSIK</sequence>
<dbReference type="Proteomes" id="UP001196413">
    <property type="component" value="Unassembled WGS sequence"/>
</dbReference>
<dbReference type="Gene3D" id="2.130.10.10">
    <property type="entry name" value="YVTN repeat-like/Quinoprotein amine dehydrogenase"/>
    <property type="match status" value="1"/>
</dbReference>
<keyword evidence="1" id="KW-0853">WD repeat</keyword>
<dbReference type="InterPro" id="IPR001680">
    <property type="entry name" value="WD40_rpt"/>
</dbReference>
<dbReference type="PROSITE" id="PS50082">
    <property type="entry name" value="WD_REPEATS_2"/>
    <property type="match status" value="1"/>
</dbReference>
<dbReference type="AlphaFoldDB" id="A0AAD5R1H7"/>
<dbReference type="SMART" id="SM00320">
    <property type="entry name" value="WD40"/>
    <property type="match status" value="2"/>
</dbReference>
<protein>
    <submittedName>
        <fullName evidence="2">Uncharacterized protein</fullName>
    </submittedName>
</protein>
<comment type="caution">
    <text evidence="2">The sequence shown here is derived from an EMBL/GenBank/DDBJ whole genome shotgun (WGS) entry which is preliminary data.</text>
</comment>
<feature type="repeat" description="WD" evidence="1">
    <location>
        <begin position="75"/>
        <end position="119"/>
    </location>
</feature>
<reference evidence="2" key="1">
    <citation type="submission" date="2021-06" db="EMBL/GenBank/DDBJ databases">
        <title>Parelaphostrongylus tenuis whole genome reference sequence.</title>
        <authorList>
            <person name="Garwood T.J."/>
            <person name="Larsen P.A."/>
            <person name="Fountain-Jones N.M."/>
            <person name="Garbe J.R."/>
            <person name="Macchietto M.G."/>
            <person name="Kania S.A."/>
            <person name="Gerhold R.W."/>
            <person name="Richards J.E."/>
            <person name="Wolf T.M."/>
        </authorList>
    </citation>
    <scope>NUCLEOTIDE SEQUENCE</scope>
    <source>
        <strain evidence="2">MNPRO001-30</strain>
        <tissue evidence="2">Meninges</tissue>
    </source>
</reference>
<evidence type="ECO:0000313" key="2">
    <source>
        <dbReference type="EMBL" id="KAJ1367707.1"/>
    </source>
</evidence>
<dbReference type="EMBL" id="JAHQIW010005988">
    <property type="protein sequence ID" value="KAJ1367707.1"/>
    <property type="molecule type" value="Genomic_DNA"/>
</dbReference>
<dbReference type="PANTHER" id="PTHR44099">
    <property type="entry name" value="RABCONNECTIN-3B, ISOFORM A"/>
    <property type="match status" value="1"/>
</dbReference>
<keyword evidence="3" id="KW-1185">Reference proteome</keyword>
<name>A0AAD5R1H7_PARTN</name>
<dbReference type="InterPro" id="IPR015943">
    <property type="entry name" value="WD40/YVTN_repeat-like_dom_sf"/>
</dbReference>
<dbReference type="InterPro" id="IPR049916">
    <property type="entry name" value="WDR72-like"/>
</dbReference>
<accession>A0AAD5R1H7</accession>
<proteinExistence type="predicted"/>
<dbReference type="Pfam" id="PF00400">
    <property type="entry name" value="WD40"/>
    <property type="match status" value="1"/>
</dbReference>
<organism evidence="2 3">
    <name type="scientific">Parelaphostrongylus tenuis</name>
    <name type="common">Meningeal worm</name>
    <dbReference type="NCBI Taxonomy" id="148309"/>
    <lineage>
        <taxon>Eukaryota</taxon>
        <taxon>Metazoa</taxon>
        <taxon>Ecdysozoa</taxon>
        <taxon>Nematoda</taxon>
        <taxon>Chromadorea</taxon>
        <taxon>Rhabditida</taxon>
        <taxon>Rhabditina</taxon>
        <taxon>Rhabditomorpha</taxon>
        <taxon>Strongyloidea</taxon>
        <taxon>Metastrongylidae</taxon>
        <taxon>Parelaphostrongylus</taxon>
    </lineage>
</organism>
<gene>
    <name evidence="2" type="ORF">KIN20_028670</name>
</gene>
<dbReference type="InterPro" id="IPR036322">
    <property type="entry name" value="WD40_repeat_dom_sf"/>
</dbReference>
<dbReference type="GO" id="GO:0005737">
    <property type="term" value="C:cytoplasm"/>
    <property type="evidence" value="ECO:0007669"/>
    <property type="project" value="TreeGrafter"/>
</dbReference>